<organism evidence="2">
    <name type="scientific">mine drainage metagenome</name>
    <dbReference type="NCBI Taxonomy" id="410659"/>
    <lineage>
        <taxon>unclassified sequences</taxon>
        <taxon>metagenomes</taxon>
        <taxon>ecological metagenomes</taxon>
    </lineage>
</organism>
<comment type="caution">
    <text evidence="2">The sequence shown here is derived from an EMBL/GenBank/DDBJ whole genome shotgun (WGS) entry which is preliminary data.</text>
</comment>
<dbReference type="Pfam" id="PF06798">
    <property type="entry name" value="PrkA"/>
    <property type="match status" value="1"/>
</dbReference>
<dbReference type="InterPro" id="IPR010650">
    <property type="entry name" value="PrkA_C"/>
</dbReference>
<reference evidence="2" key="1">
    <citation type="submission" date="2013-08" db="EMBL/GenBank/DDBJ databases">
        <authorList>
            <person name="Mendez C."/>
            <person name="Richter M."/>
            <person name="Ferrer M."/>
            <person name="Sanchez J."/>
        </authorList>
    </citation>
    <scope>NUCLEOTIDE SEQUENCE</scope>
</reference>
<dbReference type="PANTHER" id="PTHR30267:SF2">
    <property type="entry name" value="PROTEIN PRKA"/>
    <property type="match status" value="1"/>
</dbReference>
<dbReference type="PANTHER" id="PTHR30267">
    <property type="entry name" value="PROTEIN KINASE PRKA"/>
    <property type="match status" value="1"/>
</dbReference>
<feature type="non-terminal residue" evidence="2">
    <location>
        <position position="1"/>
    </location>
</feature>
<dbReference type="GO" id="GO:0004672">
    <property type="term" value="F:protein kinase activity"/>
    <property type="evidence" value="ECO:0007669"/>
    <property type="project" value="TreeGrafter"/>
</dbReference>
<protein>
    <submittedName>
        <fullName evidence="2">Serine protein kinase, PrkA</fullName>
    </submittedName>
</protein>
<dbReference type="EMBL" id="AUZX01010873">
    <property type="protein sequence ID" value="EQD45477.1"/>
    <property type="molecule type" value="Genomic_DNA"/>
</dbReference>
<sequence>KQKKVWIDHLVTARKEFYNRWVKEDVHRAMFASFEEEAQQLLEKYLDEVEASLDHRQVTDPITGENRAADERFLRSVEEKIKVSDSGKLSFRQEVVRKAMVAFKAGEKFKLASHARMREAIEQYLFEERRDVLRLVTSAARPDEDARQKISVVQQRLISEYGYDEHSAKEALSYVTTLLAQE</sequence>
<evidence type="ECO:0000313" key="2">
    <source>
        <dbReference type="EMBL" id="EQD45477.1"/>
    </source>
</evidence>
<reference evidence="2" key="2">
    <citation type="journal article" date="2014" name="ISME J.">
        <title>Microbial stratification in low pH oxic and suboxic macroscopic growths along an acid mine drainage.</title>
        <authorList>
            <person name="Mendez-Garcia C."/>
            <person name="Mesa V."/>
            <person name="Sprenger R.R."/>
            <person name="Richter M."/>
            <person name="Diez M.S."/>
            <person name="Solano J."/>
            <person name="Bargiela R."/>
            <person name="Golyshina O.V."/>
            <person name="Manteca A."/>
            <person name="Ramos J.L."/>
            <person name="Gallego J.R."/>
            <person name="Llorente I."/>
            <person name="Martins Dos Santos V.A."/>
            <person name="Jensen O.N."/>
            <person name="Pelaez A.I."/>
            <person name="Sanchez J."/>
            <person name="Ferrer M."/>
        </authorList>
    </citation>
    <scope>NUCLEOTIDE SEQUENCE</scope>
</reference>
<name>T0ZLY6_9ZZZZ</name>
<evidence type="ECO:0000259" key="1">
    <source>
        <dbReference type="Pfam" id="PF06798"/>
    </source>
</evidence>
<keyword evidence="2" id="KW-0418">Kinase</keyword>
<proteinExistence type="predicted"/>
<dbReference type="AlphaFoldDB" id="T0ZLY6"/>
<accession>T0ZLY6</accession>
<keyword evidence="2" id="KW-0808">Transferase</keyword>
<feature type="domain" description="PrkA C-terminal" evidence="1">
    <location>
        <begin position="13"/>
        <end position="174"/>
    </location>
</feature>
<gene>
    <name evidence="2" type="ORF">B1A_14809</name>
</gene>